<comment type="caution">
    <text evidence="2">The sequence shown here is derived from an EMBL/GenBank/DDBJ whole genome shotgun (WGS) entry which is preliminary data.</text>
</comment>
<reference evidence="2" key="1">
    <citation type="submission" date="2021-09" db="EMBL/GenBank/DDBJ databases">
        <title>The genome of Mauremys mutica provides insights into the evolution of semi-aquatic lifestyle.</title>
        <authorList>
            <person name="Gong S."/>
            <person name="Gao Y."/>
        </authorList>
    </citation>
    <scope>NUCLEOTIDE SEQUENCE</scope>
    <source>
        <strain evidence="2">MM-2020</strain>
        <tissue evidence="2">Muscle</tissue>
    </source>
</reference>
<evidence type="ECO:0000313" key="2">
    <source>
        <dbReference type="EMBL" id="KAH1167969.1"/>
    </source>
</evidence>
<name>A0A9D4ARH1_9SAUR</name>
<dbReference type="EMBL" id="JAHDVG010000486">
    <property type="protein sequence ID" value="KAH1167969.1"/>
    <property type="molecule type" value="Genomic_DNA"/>
</dbReference>
<evidence type="ECO:0000313" key="3">
    <source>
        <dbReference type="Proteomes" id="UP000827986"/>
    </source>
</evidence>
<accession>A0A9D4ARH1</accession>
<keyword evidence="3" id="KW-1185">Reference proteome</keyword>
<dbReference type="Proteomes" id="UP000827986">
    <property type="component" value="Unassembled WGS sequence"/>
</dbReference>
<keyword evidence="1" id="KW-0732">Signal</keyword>
<protein>
    <submittedName>
        <fullName evidence="2">Uncharacterized protein</fullName>
    </submittedName>
</protein>
<feature type="signal peptide" evidence="1">
    <location>
        <begin position="1"/>
        <end position="21"/>
    </location>
</feature>
<feature type="chain" id="PRO_5039700280" evidence="1">
    <location>
        <begin position="22"/>
        <end position="135"/>
    </location>
</feature>
<evidence type="ECO:0000256" key="1">
    <source>
        <dbReference type="SAM" id="SignalP"/>
    </source>
</evidence>
<proteinExistence type="predicted"/>
<dbReference type="AlphaFoldDB" id="A0A9D4ARH1"/>
<gene>
    <name evidence="2" type="ORF">KIL84_003452</name>
</gene>
<organism evidence="2 3">
    <name type="scientific">Mauremys mutica</name>
    <name type="common">yellowpond turtle</name>
    <dbReference type="NCBI Taxonomy" id="74926"/>
    <lineage>
        <taxon>Eukaryota</taxon>
        <taxon>Metazoa</taxon>
        <taxon>Chordata</taxon>
        <taxon>Craniata</taxon>
        <taxon>Vertebrata</taxon>
        <taxon>Euteleostomi</taxon>
        <taxon>Archelosauria</taxon>
        <taxon>Testudinata</taxon>
        <taxon>Testudines</taxon>
        <taxon>Cryptodira</taxon>
        <taxon>Durocryptodira</taxon>
        <taxon>Testudinoidea</taxon>
        <taxon>Geoemydidae</taxon>
        <taxon>Geoemydinae</taxon>
        <taxon>Mauremys</taxon>
    </lineage>
</organism>
<sequence length="135" mass="14917">MHPLTVPFLWLILWKSNPVAHDMIKPTPAQIPAVKEGSASSSCYGQEECYKCFCLIFRCICSKPASKLRREHHAPWICICASDKLNDPDSNILLCIHQSNSSGLSLSLPQLRLPLLLPTDISNLAGAESLPRPLP</sequence>